<dbReference type="InterPro" id="IPR002060">
    <property type="entry name" value="Squ/phyt_synthse"/>
</dbReference>
<protein>
    <submittedName>
        <fullName evidence="3">Phytoene/squalene synthetase</fullName>
    </submittedName>
</protein>
<comment type="caution">
    <text evidence="3">The sequence shown here is derived from an EMBL/GenBank/DDBJ whole genome shotgun (WGS) entry which is preliminary data.</text>
</comment>
<organism evidence="3 4">
    <name type="scientific">Lysinibacter cavernae</name>
    <dbReference type="NCBI Taxonomy" id="1640652"/>
    <lineage>
        <taxon>Bacteria</taxon>
        <taxon>Bacillati</taxon>
        <taxon>Actinomycetota</taxon>
        <taxon>Actinomycetes</taxon>
        <taxon>Micrococcales</taxon>
        <taxon>Microbacteriaceae</taxon>
        <taxon>Lysinibacter</taxon>
    </lineage>
</organism>
<dbReference type="GO" id="GO:0004311">
    <property type="term" value="F:geranylgeranyl diphosphate synthase activity"/>
    <property type="evidence" value="ECO:0007669"/>
    <property type="project" value="InterPro"/>
</dbReference>
<gene>
    <name evidence="3" type="ORF">FHX76_003113</name>
</gene>
<dbReference type="UniPathway" id="UPA00799"/>
<accession>A0A7X5R3X5</accession>
<dbReference type="InterPro" id="IPR008949">
    <property type="entry name" value="Isoprenoid_synthase_dom_sf"/>
</dbReference>
<sequence>MATTGLDLYSAVAAEQSRVVLHRYSTSFGVASLLLPSAKRQHIAQIYGLVRLADEIVDGPAEASGLNTAEQGGILDALEAETYRALGTGFSSNFVVHAFAQTARGVGIDERLIRPFFASMRADLTQETHNEQSIREYIYGSAEVVGLMCVASFLTDSRGRRLVARQGRDADDLRQVVEDGACHLGAAFQKINFLRDIADDVTGLGRNYFPGVDLAALTDAQKNVILDDIDRDVAIARSTIPMLPVDSRSAVLLATELFAALAQKLRRSPAELLRTERVRLTGFEKSMIAGQVLSSAPLRRSENTRLWLSRRREAR</sequence>
<dbReference type="EMBL" id="JAAMOX010000003">
    <property type="protein sequence ID" value="NIH55198.1"/>
    <property type="molecule type" value="Genomic_DNA"/>
</dbReference>
<evidence type="ECO:0000256" key="2">
    <source>
        <dbReference type="ARBA" id="ARBA00022679"/>
    </source>
</evidence>
<dbReference type="InterPro" id="IPR044843">
    <property type="entry name" value="Trans_IPPS_bact-type"/>
</dbReference>
<name>A0A7X5R3X5_9MICO</name>
<dbReference type="PANTHER" id="PTHR31480">
    <property type="entry name" value="BIFUNCTIONAL LYCOPENE CYCLASE/PHYTOENE SYNTHASE"/>
    <property type="match status" value="1"/>
</dbReference>
<proteinExistence type="predicted"/>
<comment type="pathway">
    <text evidence="1">Carotenoid biosynthesis; phytoene biosynthesis.</text>
</comment>
<dbReference type="SFLD" id="SFLDG01212">
    <property type="entry name" value="Phytoene_synthase_like"/>
    <property type="match status" value="1"/>
</dbReference>
<dbReference type="SUPFAM" id="SSF48576">
    <property type="entry name" value="Terpenoid synthases"/>
    <property type="match status" value="1"/>
</dbReference>
<dbReference type="AlphaFoldDB" id="A0A7X5R3X5"/>
<reference evidence="3 4" key="1">
    <citation type="submission" date="2020-02" db="EMBL/GenBank/DDBJ databases">
        <title>Sequencing the genomes of 1000 actinobacteria strains.</title>
        <authorList>
            <person name="Klenk H.-P."/>
        </authorList>
    </citation>
    <scope>NUCLEOTIDE SEQUENCE [LARGE SCALE GENOMIC DNA]</scope>
    <source>
        <strain evidence="3 4">DSM 27960</strain>
    </source>
</reference>
<dbReference type="Pfam" id="PF00494">
    <property type="entry name" value="SQS_PSY"/>
    <property type="match status" value="1"/>
</dbReference>
<evidence type="ECO:0000256" key="1">
    <source>
        <dbReference type="ARBA" id="ARBA00004684"/>
    </source>
</evidence>
<dbReference type="Proteomes" id="UP000541033">
    <property type="component" value="Unassembled WGS sequence"/>
</dbReference>
<evidence type="ECO:0000313" key="3">
    <source>
        <dbReference type="EMBL" id="NIH55198.1"/>
    </source>
</evidence>
<dbReference type="PROSITE" id="PS01045">
    <property type="entry name" value="SQUALEN_PHYTOEN_SYN_2"/>
    <property type="match status" value="1"/>
</dbReference>
<evidence type="ECO:0000313" key="4">
    <source>
        <dbReference type="Proteomes" id="UP000541033"/>
    </source>
</evidence>
<keyword evidence="4" id="KW-1185">Reference proteome</keyword>
<dbReference type="RefSeq" id="WP_341777975.1">
    <property type="nucleotide sequence ID" value="NZ_JAAMOX010000003.1"/>
</dbReference>
<keyword evidence="2" id="KW-0808">Transferase</keyword>
<dbReference type="SFLD" id="SFLDS00005">
    <property type="entry name" value="Isoprenoid_Synthase_Type_I"/>
    <property type="match status" value="1"/>
</dbReference>
<dbReference type="GO" id="GO:0008299">
    <property type="term" value="P:isoprenoid biosynthetic process"/>
    <property type="evidence" value="ECO:0007669"/>
    <property type="project" value="UniProtKB-ARBA"/>
</dbReference>
<dbReference type="Gene3D" id="1.10.600.10">
    <property type="entry name" value="Farnesyl Diphosphate Synthase"/>
    <property type="match status" value="1"/>
</dbReference>
<dbReference type="InterPro" id="IPR019845">
    <property type="entry name" value="Squalene/phytoene_synthase_CS"/>
</dbReference>
<dbReference type="SFLD" id="SFLDG01018">
    <property type="entry name" value="Squalene/Phytoene_Synthase_Lik"/>
    <property type="match status" value="1"/>
</dbReference>